<evidence type="ECO:0000313" key="1">
    <source>
        <dbReference type="EMBL" id="SFD63821.1"/>
    </source>
</evidence>
<proteinExistence type="predicted"/>
<dbReference type="STRING" id="1225127.SAMN05661030_3841"/>
<evidence type="ECO:0000313" key="2">
    <source>
        <dbReference type="Proteomes" id="UP000199022"/>
    </source>
</evidence>
<protein>
    <recommendedName>
        <fullName evidence="3">PQQ-like domain-containing protein</fullName>
    </recommendedName>
</protein>
<dbReference type="SUPFAM" id="SSF50969">
    <property type="entry name" value="YVTN repeat-like/Quinoprotein amine dehydrogenase"/>
    <property type="match status" value="1"/>
</dbReference>
<reference evidence="2" key="1">
    <citation type="submission" date="2016-10" db="EMBL/GenBank/DDBJ databases">
        <authorList>
            <person name="Varghese N."/>
            <person name="Submissions S."/>
        </authorList>
    </citation>
    <scope>NUCLEOTIDE SEQUENCE [LARGE SCALE GENOMIC DNA]</scope>
    <source>
        <strain evidence="2">DSM 45962</strain>
    </source>
</reference>
<dbReference type="InterPro" id="IPR047697">
    <property type="entry name" value="AztD-like"/>
</dbReference>
<organism evidence="1 2">
    <name type="scientific">Klenkia taihuensis</name>
    <dbReference type="NCBI Taxonomy" id="1225127"/>
    <lineage>
        <taxon>Bacteria</taxon>
        <taxon>Bacillati</taxon>
        <taxon>Actinomycetota</taxon>
        <taxon>Actinomycetes</taxon>
        <taxon>Geodermatophilales</taxon>
        <taxon>Geodermatophilaceae</taxon>
        <taxon>Klenkia</taxon>
    </lineage>
</organism>
<dbReference type="AlphaFoldDB" id="A0A1I1TYW3"/>
<dbReference type="EMBL" id="FOMD01000005">
    <property type="protein sequence ID" value="SFD63821.1"/>
    <property type="molecule type" value="Genomic_DNA"/>
</dbReference>
<accession>A0A1I1TYW3</accession>
<gene>
    <name evidence="1" type="ORF">SAMN05661030_3841</name>
</gene>
<dbReference type="InterPro" id="IPR015943">
    <property type="entry name" value="WD40/YVTN_repeat-like_dom_sf"/>
</dbReference>
<dbReference type="InterPro" id="IPR011044">
    <property type="entry name" value="Quino_amine_DH_bsu"/>
</dbReference>
<dbReference type="NCBIfam" id="NF038015">
    <property type="entry name" value="AztD"/>
    <property type="match status" value="1"/>
</dbReference>
<keyword evidence="2" id="KW-1185">Reference proteome</keyword>
<dbReference type="Gene3D" id="2.130.10.10">
    <property type="entry name" value="YVTN repeat-like/Quinoprotein amine dehydrogenase"/>
    <property type="match status" value="1"/>
</dbReference>
<evidence type="ECO:0008006" key="3">
    <source>
        <dbReference type="Google" id="ProtNLM"/>
    </source>
</evidence>
<sequence>MTRLLGMRIIPDKVHGMSTARHHSPLRLAALGAAGLLLAGCSGSTDPGSTSASSVAADEASARTVAAPQARLALTYDGGVLVLDADTLEVVGDHERDGFLRVNPAGDGRHALVTTEEGFQVLDAGVWTADGESWAGDSTLTDDVFEADTAGHVVVHGDRTVLFADGTGDITSFATDDLLTADGLPETQEWTSEAAHHGVAIEMEDGTLLSTLGDEEGRTGVRVLDADGTELARSEECPGVHGEGTVAGEVAVFGCEDGVLVYDGQFTKLPAPDAYGRTGNVFTTEDSPVALGDYNSDPDAEGYELTAFTLTDTSTDRYQVVQLPDGVAYTFRDLARGPQDEAVVLGTDGGVHLFDEDSGELLASYPVVDAWEGPAEWQDPHPAIKVHDGIAYVTDPARDAVHALDLATGEVLATGQLDVTPNEIAVVAG</sequence>
<dbReference type="Proteomes" id="UP000199022">
    <property type="component" value="Unassembled WGS sequence"/>
</dbReference>
<name>A0A1I1TYW3_9ACTN</name>